<gene>
    <name evidence="6" type="ORF">OVA965_LOCUS45055</name>
    <name evidence="7" type="ORF">TMI583_LOCUS48230</name>
</gene>
<dbReference type="InterPro" id="IPR036314">
    <property type="entry name" value="SOD_C_sf"/>
</dbReference>
<dbReference type="InterPro" id="IPR050265">
    <property type="entry name" value="Fe/Mn_Superoxide_Dismutase"/>
</dbReference>
<comment type="similarity">
    <text evidence="1">Belongs to the iron/manganese superoxide dismutase family.</text>
</comment>
<dbReference type="InterPro" id="IPR019832">
    <property type="entry name" value="Mn/Fe_SOD_C"/>
</dbReference>
<dbReference type="EMBL" id="CAJOBA010097281">
    <property type="protein sequence ID" value="CAF4507755.1"/>
    <property type="molecule type" value="Genomic_DNA"/>
</dbReference>
<reference evidence="6" key="1">
    <citation type="submission" date="2021-02" db="EMBL/GenBank/DDBJ databases">
        <authorList>
            <person name="Nowell W R."/>
        </authorList>
    </citation>
    <scope>NUCLEOTIDE SEQUENCE</scope>
</reference>
<dbReference type="SUPFAM" id="SSF54719">
    <property type="entry name" value="Fe,Mn superoxide dismutase (SOD), C-terminal domain"/>
    <property type="match status" value="1"/>
</dbReference>
<feature type="domain" description="Manganese/iron superoxide dismutase C-terminal" evidence="5">
    <location>
        <begin position="5"/>
        <end position="66"/>
    </location>
</feature>
<evidence type="ECO:0000313" key="7">
    <source>
        <dbReference type="EMBL" id="CAF4507755.1"/>
    </source>
</evidence>
<dbReference type="Gene3D" id="3.55.40.20">
    <property type="entry name" value="Iron/manganese superoxide dismutase, C-terminal domain"/>
    <property type="match status" value="1"/>
</dbReference>
<dbReference type="GO" id="GO:0004784">
    <property type="term" value="F:superoxide dismutase activity"/>
    <property type="evidence" value="ECO:0007669"/>
    <property type="project" value="UniProtKB-EC"/>
</dbReference>
<evidence type="ECO:0000313" key="8">
    <source>
        <dbReference type="Proteomes" id="UP000677228"/>
    </source>
</evidence>
<dbReference type="EMBL" id="CAJNOK010067905">
    <property type="protein sequence ID" value="CAF1655713.1"/>
    <property type="molecule type" value="Genomic_DNA"/>
</dbReference>
<organism evidence="6 8">
    <name type="scientific">Didymodactylos carnosus</name>
    <dbReference type="NCBI Taxonomy" id="1234261"/>
    <lineage>
        <taxon>Eukaryota</taxon>
        <taxon>Metazoa</taxon>
        <taxon>Spiralia</taxon>
        <taxon>Gnathifera</taxon>
        <taxon>Rotifera</taxon>
        <taxon>Eurotatoria</taxon>
        <taxon>Bdelloidea</taxon>
        <taxon>Philodinida</taxon>
        <taxon>Philodinidae</taxon>
        <taxon>Didymodactylos</taxon>
    </lineage>
</organism>
<protein>
    <recommendedName>
        <fullName evidence="2">superoxide dismutase</fullName>
        <ecNumber evidence="2">1.15.1.1</ecNumber>
    </recommendedName>
</protein>
<evidence type="ECO:0000313" key="6">
    <source>
        <dbReference type="EMBL" id="CAF1655713.1"/>
    </source>
</evidence>
<evidence type="ECO:0000256" key="4">
    <source>
        <dbReference type="ARBA" id="ARBA00023002"/>
    </source>
</evidence>
<dbReference type="Proteomes" id="UP000682733">
    <property type="component" value="Unassembled WGS sequence"/>
</dbReference>
<proteinExistence type="inferred from homology"/>
<dbReference type="InterPro" id="IPR019833">
    <property type="entry name" value="Mn/Fe_SOD_BS"/>
</dbReference>
<evidence type="ECO:0000256" key="1">
    <source>
        <dbReference type="ARBA" id="ARBA00008714"/>
    </source>
</evidence>
<keyword evidence="4" id="KW-0560">Oxidoreductase</keyword>
<name>A0A8S2GBR9_9BILA</name>
<dbReference type="EC" id="1.15.1.1" evidence="2"/>
<comment type="caution">
    <text evidence="6">The sequence shown here is derived from an EMBL/GenBank/DDBJ whole genome shotgun (WGS) entry which is preliminary data.</text>
</comment>
<evidence type="ECO:0000259" key="5">
    <source>
        <dbReference type="Pfam" id="PF02777"/>
    </source>
</evidence>
<dbReference type="GO" id="GO:0030145">
    <property type="term" value="F:manganese ion binding"/>
    <property type="evidence" value="ECO:0007669"/>
    <property type="project" value="TreeGrafter"/>
</dbReference>
<sequence length="78" mass="9352">MVNVSTKELAINSTANQDSLIMENKYHVPILGIDVWEHAYYLTYENRRNEYVDNWFKIINWPYVQELYMDAIGQHIDL</sequence>
<evidence type="ECO:0000256" key="3">
    <source>
        <dbReference type="ARBA" id="ARBA00022723"/>
    </source>
</evidence>
<keyword evidence="3" id="KW-0479">Metal-binding</keyword>
<dbReference type="PROSITE" id="PS00088">
    <property type="entry name" value="SOD_MN"/>
    <property type="match status" value="1"/>
</dbReference>
<dbReference type="Proteomes" id="UP000677228">
    <property type="component" value="Unassembled WGS sequence"/>
</dbReference>
<dbReference type="PANTHER" id="PTHR11404:SF6">
    <property type="entry name" value="SUPEROXIDE DISMUTASE [MN], MITOCHONDRIAL"/>
    <property type="match status" value="1"/>
</dbReference>
<dbReference type="Pfam" id="PF02777">
    <property type="entry name" value="Sod_Fe_C"/>
    <property type="match status" value="1"/>
</dbReference>
<dbReference type="AlphaFoldDB" id="A0A8S2GBR9"/>
<evidence type="ECO:0000256" key="2">
    <source>
        <dbReference type="ARBA" id="ARBA00012682"/>
    </source>
</evidence>
<dbReference type="PANTHER" id="PTHR11404">
    <property type="entry name" value="SUPEROXIDE DISMUTASE 2"/>
    <property type="match status" value="1"/>
</dbReference>
<accession>A0A8S2GBR9</accession>